<proteinExistence type="predicted"/>
<feature type="region of interest" description="Disordered" evidence="1">
    <location>
        <begin position="94"/>
        <end position="120"/>
    </location>
</feature>
<accession>G5BC58</accession>
<organism evidence="2 3">
    <name type="scientific">Heterocephalus glaber</name>
    <name type="common">Naked mole rat</name>
    <dbReference type="NCBI Taxonomy" id="10181"/>
    <lineage>
        <taxon>Eukaryota</taxon>
        <taxon>Metazoa</taxon>
        <taxon>Chordata</taxon>
        <taxon>Craniata</taxon>
        <taxon>Vertebrata</taxon>
        <taxon>Euteleostomi</taxon>
        <taxon>Mammalia</taxon>
        <taxon>Eutheria</taxon>
        <taxon>Euarchontoglires</taxon>
        <taxon>Glires</taxon>
        <taxon>Rodentia</taxon>
        <taxon>Hystricomorpha</taxon>
        <taxon>Bathyergidae</taxon>
        <taxon>Heterocephalus</taxon>
    </lineage>
</organism>
<gene>
    <name evidence="2" type="ORF">GW7_11553</name>
</gene>
<dbReference type="AlphaFoldDB" id="G5BC58"/>
<dbReference type="Proteomes" id="UP000006813">
    <property type="component" value="Unassembled WGS sequence"/>
</dbReference>
<protein>
    <submittedName>
        <fullName evidence="2">Tetratricopeptide repeat protein 1</fullName>
    </submittedName>
</protein>
<dbReference type="EMBL" id="JH169464">
    <property type="protein sequence ID" value="EHB06869.1"/>
    <property type="molecule type" value="Genomic_DNA"/>
</dbReference>
<dbReference type="InParanoid" id="G5BC58"/>
<name>G5BC58_HETGA</name>
<reference evidence="2 3" key="1">
    <citation type="journal article" date="2011" name="Nature">
        <title>Genome sequencing reveals insights into physiology and longevity of the naked mole rat.</title>
        <authorList>
            <person name="Kim E.B."/>
            <person name="Fang X."/>
            <person name="Fushan A.A."/>
            <person name="Huang Z."/>
            <person name="Lobanov A.V."/>
            <person name="Han L."/>
            <person name="Marino S.M."/>
            <person name="Sun X."/>
            <person name="Turanov A.A."/>
            <person name="Yang P."/>
            <person name="Yim S.H."/>
            <person name="Zhao X."/>
            <person name="Kasaikina M.V."/>
            <person name="Stoletzki N."/>
            <person name="Peng C."/>
            <person name="Polak P."/>
            <person name="Xiong Z."/>
            <person name="Kiezun A."/>
            <person name="Zhu Y."/>
            <person name="Chen Y."/>
            <person name="Kryukov G.V."/>
            <person name="Zhang Q."/>
            <person name="Peshkin L."/>
            <person name="Yang L."/>
            <person name="Bronson R.T."/>
            <person name="Buffenstein R."/>
            <person name="Wang B."/>
            <person name="Han C."/>
            <person name="Li Q."/>
            <person name="Chen L."/>
            <person name="Zhao W."/>
            <person name="Sunyaev S.R."/>
            <person name="Park T.J."/>
            <person name="Zhang G."/>
            <person name="Wang J."/>
            <person name="Gladyshev V.N."/>
        </authorList>
    </citation>
    <scope>NUCLEOTIDE SEQUENCE [LARGE SCALE GENOMIC DNA]</scope>
</reference>
<evidence type="ECO:0000313" key="2">
    <source>
        <dbReference type="EMBL" id="EHB06869.1"/>
    </source>
</evidence>
<dbReference type="STRING" id="10181.G5BC58"/>
<evidence type="ECO:0000313" key="3">
    <source>
        <dbReference type="Proteomes" id="UP000006813"/>
    </source>
</evidence>
<sequence>MEEKSESCKVPEHLFSGLKITDPQEAQCARHAVPDLKDQCSQTKLLQGSKDWGEECSHDCSASFKEEPGVDKVQNKAADDVNSSELDEECLIELEKNMPDEEKQKRREESTRLKEGNKQFKKGDYIEAQSSYCRAL</sequence>
<evidence type="ECO:0000256" key="1">
    <source>
        <dbReference type="SAM" id="MobiDB-lite"/>
    </source>
</evidence>